<reference evidence="2 3" key="1">
    <citation type="submission" date="2020-08" db="EMBL/GenBank/DDBJ databases">
        <authorList>
            <person name="Liu C."/>
            <person name="Sun Q."/>
        </authorList>
    </citation>
    <scope>NUCLEOTIDE SEQUENCE [LARGE SCALE GENOMIC DNA]</scope>
    <source>
        <strain evidence="2 3">NSJ-18</strain>
    </source>
</reference>
<protein>
    <submittedName>
        <fullName evidence="2">Uncharacterized protein</fullName>
    </submittedName>
</protein>
<evidence type="ECO:0000313" key="3">
    <source>
        <dbReference type="Proteomes" id="UP000609849"/>
    </source>
</evidence>
<organism evidence="2 3">
    <name type="scientific">Romboutsia faecis</name>
    <dbReference type="NCBI Taxonomy" id="2764597"/>
    <lineage>
        <taxon>Bacteria</taxon>
        <taxon>Bacillati</taxon>
        <taxon>Bacillota</taxon>
        <taxon>Clostridia</taxon>
        <taxon>Peptostreptococcales</taxon>
        <taxon>Peptostreptococcaceae</taxon>
        <taxon>Romboutsia</taxon>
    </lineage>
</organism>
<gene>
    <name evidence="2" type="ORF">H8923_03885</name>
</gene>
<dbReference type="EMBL" id="JACRWE010000002">
    <property type="protein sequence ID" value="MBC5995888.1"/>
    <property type="molecule type" value="Genomic_DNA"/>
</dbReference>
<sequence length="220" mass="25561">MNNKIEEYINNLFLRSPMSTHTKYAKQKLLTNAFKIYNDLLQSNLNENEAYEKTISHINDTYDIINLYSQANDENSDVRKKSAVITAFSVMLYILCPVPIIILESMGSSMEIVGLVMLFFMVGIATALLIYNSMSKPKNLYYDSYNTFSDSQGEYSKYCDLRKSISSIVWALIVALYFFISFTCMNWAYSWIIFLIGAAIEQIIKAYFDYKEEKEYEKKI</sequence>
<accession>A0ABR7JMF3</accession>
<keyword evidence="1" id="KW-1133">Transmembrane helix</keyword>
<feature type="transmembrane region" description="Helical" evidence="1">
    <location>
        <begin position="165"/>
        <end position="182"/>
    </location>
</feature>
<evidence type="ECO:0000256" key="1">
    <source>
        <dbReference type="SAM" id="Phobius"/>
    </source>
</evidence>
<dbReference type="RefSeq" id="WP_153923826.1">
    <property type="nucleotide sequence ID" value="NZ_JACRWE010000002.1"/>
</dbReference>
<keyword evidence="1" id="KW-0812">Transmembrane</keyword>
<feature type="transmembrane region" description="Helical" evidence="1">
    <location>
        <begin position="83"/>
        <end position="106"/>
    </location>
</feature>
<proteinExistence type="predicted"/>
<comment type="caution">
    <text evidence="2">The sequence shown here is derived from an EMBL/GenBank/DDBJ whole genome shotgun (WGS) entry which is preliminary data.</text>
</comment>
<keyword evidence="3" id="KW-1185">Reference proteome</keyword>
<evidence type="ECO:0000313" key="2">
    <source>
        <dbReference type="EMBL" id="MBC5995888.1"/>
    </source>
</evidence>
<keyword evidence="1" id="KW-0472">Membrane</keyword>
<name>A0ABR7JMF3_9FIRM</name>
<dbReference type="Proteomes" id="UP000609849">
    <property type="component" value="Unassembled WGS sequence"/>
</dbReference>
<feature type="transmembrane region" description="Helical" evidence="1">
    <location>
        <begin position="112"/>
        <end position="131"/>
    </location>
</feature>